<proteinExistence type="inferred from homology"/>
<dbReference type="InterPro" id="IPR000933">
    <property type="entry name" value="Glyco_hydro_29"/>
</dbReference>
<accession>A0A1E3AT79</accession>
<dbReference type="PATRIC" id="fig|1432052.3.peg.2784"/>
<dbReference type="SMART" id="SM00812">
    <property type="entry name" value="Alpha_L_fucos"/>
    <property type="match status" value="1"/>
</dbReference>
<dbReference type="EC" id="3.2.1.51" evidence="3"/>
<dbReference type="InterPro" id="IPR057739">
    <property type="entry name" value="Glyco_hydro_29_N"/>
</dbReference>
<evidence type="ECO:0000313" key="8">
    <source>
        <dbReference type="EMBL" id="ODM11909.1"/>
    </source>
</evidence>
<organism evidence="8 9">
    <name type="scientific">Eisenbergiella tayi</name>
    <dbReference type="NCBI Taxonomy" id="1432052"/>
    <lineage>
        <taxon>Bacteria</taxon>
        <taxon>Bacillati</taxon>
        <taxon>Bacillota</taxon>
        <taxon>Clostridia</taxon>
        <taxon>Lachnospirales</taxon>
        <taxon>Lachnospiraceae</taxon>
        <taxon>Eisenbergiella</taxon>
    </lineage>
</organism>
<comment type="similarity">
    <text evidence="2">Belongs to the glycosyl hydrolase 29 family.</text>
</comment>
<dbReference type="GO" id="GO:0006004">
    <property type="term" value="P:fucose metabolic process"/>
    <property type="evidence" value="ECO:0007669"/>
    <property type="project" value="InterPro"/>
</dbReference>
<evidence type="ECO:0000256" key="3">
    <source>
        <dbReference type="ARBA" id="ARBA00012662"/>
    </source>
</evidence>
<evidence type="ECO:0000259" key="7">
    <source>
        <dbReference type="Pfam" id="PF01120"/>
    </source>
</evidence>
<dbReference type="AlphaFoldDB" id="A0A1E3AT79"/>
<keyword evidence="6" id="KW-0326">Glycosidase</keyword>
<dbReference type="GO" id="GO:0005764">
    <property type="term" value="C:lysosome"/>
    <property type="evidence" value="ECO:0007669"/>
    <property type="project" value="TreeGrafter"/>
</dbReference>
<dbReference type="PANTHER" id="PTHR10030:SF37">
    <property type="entry name" value="ALPHA-L-FUCOSIDASE-RELATED"/>
    <property type="match status" value="1"/>
</dbReference>
<evidence type="ECO:0000256" key="5">
    <source>
        <dbReference type="ARBA" id="ARBA00022801"/>
    </source>
</evidence>
<dbReference type="PANTHER" id="PTHR10030">
    <property type="entry name" value="ALPHA-L-FUCOSIDASE"/>
    <property type="match status" value="1"/>
</dbReference>
<comment type="caution">
    <text evidence="8">The sequence shown here is derived from an EMBL/GenBank/DDBJ whole genome shotgun (WGS) entry which is preliminary data.</text>
</comment>
<evidence type="ECO:0000256" key="4">
    <source>
        <dbReference type="ARBA" id="ARBA00022729"/>
    </source>
</evidence>
<dbReference type="Proteomes" id="UP000095003">
    <property type="component" value="Unassembled WGS sequence"/>
</dbReference>
<name>A0A1E3AT79_9FIRM</name>
<keyword evidence="5" id="KW-0378">Hydrolase</keyword>
<dbReference type="RefSeq" id="WP_069157076.1">
    <property type="nucleotide sequence ID" value="NZ_BAABXS010000001.1"/>
</dbReference>
<sequence length="455" mass="53171">MKTIEEMKSFERARETYVPEKVNRQDERKMQWFRDAKFGMFIHWGLYSMLEKGEWVLFSESLDVREYEKLAGDFEAGKFDARAWAKAAKNAGMKYMVLTTRHHDGFCLFDSKCSRFNAMNSAAHRDFVKEYVEACREEGLKVGFYYSPLDWRFPGYFMPSLFWENALELKKQCHDQLMELMTNYGKIDLLWFDGEWLALGGMSWSPEQGWFRRQGWETSEYMKDNYFWESEKVINEIRSLQPDIMINNRFGWEGDFHVRERRIDDIRTDKPWDSNDCIADSWGYIPGRPVLSLRELVHNLIAIVVRDGNYLLNVGPTGDGDMEPEQVERLKQLGDWLQKYGKTVYGTRGGPVIPGSWGGTTYCGNRVYVHIIEWQQDTIKISVPDNKLVSWHPLNVCNAELTEDGDSMEIRVPIDSRDMLDTIIELEFEDKICWEGVCGEEKDIYGLGDGLSKAE</sequence>
<dbReference type="PRINTS" id="PR00741">
    <property type="entry name" value="GLHYDRLASE29"/>
</dbReference>
<dbReference type="SUPFAM" id="SSF51445">
    <property type="entry name" value="(Trans)glycosidases"/>
    <property type="match status" value="1"/>
</dbReference>
<dbReference type="InterPro" id="IPR017853">
    <property type="entry name" value="GH"/>
</dbReference>
<dbReference type="Gene3D" id="3.20.20.80">
    <property type="entry name" value="Glycosidases"/>
    <property type="match status" value="1"/>
</dbReference>
<evidence type="ECO:0000313" key="9">
    <source>
        <dbReference type="Proteomes" id="UP000095003"/>
    </source>
</evidence>
<reference evidence="8 9" key="1">
    <citation type="submission" date="2016-07" db="EMBL/GenBank/DDBJ databases">
        <title>Characterization of isolates of Eisenbergiella tayi derived from blood cultures, using whole genome sequencing.</title>
        <authorList>
            <person name="Burdz T."/>
            <person name="Wiebe D."/>
            <person name="Huynh C."/>
            <person name="Bernard K."/>
        </authorList>
    </citation>
    <scope>NUCLEOTIDE SEQUENCE [LARGE SCALE GENOMIC DNA]</scope>
    <source>
        <strain evidence="8 9">NML 120489</strain>
    </source>
</reference>
<dbReference type="GO" id="GO:0004560">
    <property type="term" value="F:alpha-L-fucosidase activity"/>
    <property type="evidence" value="ECO:0007669"/>
    <property type="project" value="InterPro"/>
</dbReference>
<evidence type="ECO:0000256" key="2">
    <source>
        <dbReference type="ARBA" id="ARBA00007951"/>
    </source>
</evidence>
<dbReference type="EMBL" id="MCGI01000002">
    <property type="protein sequence ID" value="ODM11909.1"/>
    <property type="molecule type" value="Genomic_DNA"/>
</dbReference>
<comment type="function">
    <text evidence="1">Alpha-L-fucosidase is responsible for hydrolyzing the alpha-1,6-linked fucose joined to the reducing-end N-acetylglucosamine of the carbohydrate moieties of glycoproteins.</text>
</comment>
<feature type="domain" description="Glycoside hydrolase family 29 N-terminal" evidence="7">
    <location>
        <begin position="11"/>
        <end position="342"/>
    </location>
</feature>
<dbReference type="Pfam" id="PF01120">
    <property type="entry name" value="Alpha_L_fucos"/>
    <property type="match status" value="1"/>
</dbReference>
<gene>
    <name evidence="8" type="ORF">BEH84_02524</name>
</gene>
<dbReference type="InterPro" id="IPR016286">
    <property type="entry name" value="FUC_metazoa-typ"/>
</dbReference>
<evidence type="ECO:0000256" key="1">
    <source>
        <dbReference type="ARBA" id="ARBA00004071"/>
    </source>
</evidence>
<keyword evidence="4" id="KW-0732">Signal</keyword>
<dbReference type="GO" id="GO:0016139">
    <property type="term" value="P:glycoside catabolic process"/>
    <property type="evidence" value="ECO:0007669"/>
    <property type="project" value="TreeGrafter"/>
</dbReference>
<protein>
    <recommendedName>
        <fullName evidence="3">alpha-L-fucosidase</fullName>
        <ecNumber evidence="3">3.2.1.51</ecNumber>
    </recommendedName>
</protein>
<dbReference type="PIRSF" id="PIRSF001092">
    <property type="entry name" value="Alpha-L-fucosidase"/>
    <property type="match status" value="1"/>
</dbReference>
<evidence type="ECO:0000256" key="6">
    <source>
        <dbReference type="ARBA" id="ARBA00023295"/>
    </source>
</evidence>